<feature type="domain" description="Replication protein A OB" evidence="7">
    <location>
        <begin position="125"/>
        <end position="222"/>
    </location>
</feature>
<sequence>MNMVIDDLRPFQKGWTITVTIVRKFYIQNVTNRKGEPLRIMKFIVLDTKGVCIQVNLFNDLIEKFGDMLEKGKTYAINDGNIKPIDVRYMNVHSKIEISLSQNSKVKEIEGETFFLTKQDFCNFESVLDYQSIDVIGGVVQIKPIIFRKTRDGNYSKKREVLLMDNKLNTIKLTLWDDLAENEGQYLEENGKTQTVILITNVRPNQFEGEVSISSSNISVVAINPLLNETETLKCRMHTLTEDKKLRDLLYPSKKLMEAKEVSMDDVIKGKV</sequence>
<comment type="similarity">
    <text evidence="1">Belongs to the replication factor A protein 1 family.</text>
</comment>
<dbReference type="InterPro" id="IPR031657">
    <property type="entry name" value="REPA_OB_2"/>
</dbReference>
<dbReference type="GeneID" id="111022373"/>
<keyword evidence="5" id="KW-0238">DNA-binding</keyword>
<dbReference type="RefSeq" id="XP_022155232.1">
    <property type="nucleotide sequence ID" value="XM_022299540.1"/>
</dbReference>
<dbReference type="AlphaFoldDB" id="A0A6J1DNS8"/>
<evidence type="ECO:0000256" key="3">
    <source>
        <dbReference type="ARBA" id="ARBA00022771"/>
    </source>
</evidence>
<feature type="domain" description="Replication protein A 70 kDa DNA-binding subunit B/D first OB fold" evidence="6">
    <location>
        <begin position="4"/>
        <end position="107"/>
    </location>
</feature>
<evidence type="ECO:0000256" key="5">
    <source>
        <dbReference type="ARBA" id="ARBA00023125"/>
    </source>
</evidence>
<dbReference type="PANTHER" id="PTHR47165:SF4">
    <property type="entry name" value="OS03G0429900 PROTEIN"/>
    <property type="match status" value="1"/>
</dbReference>
<dbReference type="Pfam" id="PF16900">
    <property type="entry name" value="REPA_OB_2"/>
    <property type="match status" value="1"/>
</dbReference>
<keyword evidence="3" id="KW-0863">Zinc-finger</keyword>
<gene>
    <name evidence="9" type="primary">LOC111022373</name>
</gene>
<organism evidence="8 9">
    <name type="scientific">Momordica charantia</name>
    <name type="common">Bitter gourd</name>
    <name type="synonym">Balsam pear</name>
    <dbReference type="NCBI Taxonomy" id="3673"/>
    <lineage>
        <taxon>Eukaryota</taxon>
        <taxon>Viridiplantae</taxon>
        <taxon>Streptophyta</taxon>
        <taxon>Embryophyta</taxon>
        <taxon>Tracheophyta</taxon>
        <taxon>Spermatophyta</taxon>
        <taxon>Magnoliopsida</taxon>
        <taxon>eudicotyledons</taxon>
        <taxon>Gunneridae</taxon>
        <taxon>Pentapetalae</taxon>
        <taxon>rosids</taxon>
        <taxon>fabids</taxon>
        <taxon>Cucurbitales</taxon>
        <taxon>Cucurbitaceae</taxon>
        <taxon>Momordiceae</taxon>
        <taxon>Momordica</taxon>
    </lineage>
</organism>
<dbReference type="OrthoDB" id="1931061at2759"/>
<keyword evidence="8" id="KW-1185">Reference proteome</keyword>
<keyword evidence="4" id="KW-0862">Zinc</keyword>
<accession>A0A6J1DNS8</accession>
<dbReference type="GO" id="GO:0003677">
    <property type="term" value="F:DNA binding"/>
    <property type="evidence" value="ECO:0007669"/>
    <property type="project" value="UniProtKB-KW"/>
</dbReference>
<dbReference type="PANTHER" id="PTHR47165">
    <property type="entry name" value="OS03G0429900 PROTEIN"/>
    <property type="match status" value="1"/>
</dbReference>
<reference evidence="9" key="1">
    <citation type="submission" date="2025-08" db="UniProtKB">
        <authorList>
            <consortium name="RefSeq"/>
        </authorList>
    </citation>
    <scope>IDENTIFICATION</scope>
    <source>
        <strain evidence="9">OHB3-1</strain>
    </source>
</reference>
<dbReference type="FunFam" id="2.40.50.140:FF:000041">
    <property type="entry name" value="Replication protein A subunit"/>
    <property type="match status" value="1"/>
</dbReference>
<evidence type="ECO:0000256" key="4">
    <source>
        <dbReference type="ARBA" id="ARBA00022833"/>
    </source>
</evidence>
<keyword evidence="2" id="KW-0479">Metal-binding</keyword>
<dbReference type="SUPFAM" id="SSF50249">
    <property type="entry name" value="Nucleic acid-binding proteins"/>
    <property type="match status" value="2"/>
</dbReference>
<dbReference type="KEGG" id="mcha:111022373"/>
<dbReference type="InterPro" id="IPR012340">
    <property type="entry name" value="NA-bd_OB-fold"/>
</dbReference>
<evidence type="ECO:0000313" key="9">
    <source>
        <dbReference type="RefSeq" id="XP_022155232.1"/>
    </source>
</evidence>
<evidence type="ECO:0000256" key="2">
    <source>
        <dbReference type="ARBA" id="ARBA00022723"/>
    </source>
</evidence>
<evidence type="ECO:0000313" key="8">
    <source>
        <dbReference type="Proteomes" id="UP000504603"/>
    </source>
</evidence>
<proteinExistence type="inferred from homology"/>
<dbReference type="Pfam" id="PF02721">
    <property type="entry name" value="DUF223"/>
    <property type="match status" value="1"/>
</dbReference>
<name>A0A6J1DNS8_MOMCH</name>
<evidence type="ECO:0000259" key="6">
    <source>
        <dbReference type="Pfam" id="PF02721"/>
    </source>
</evidence>
<dbReference type="Proteomes" id="UP000504603">
    <property type="component" value="Unplaced"/>
</dbReference>
<dbReference type="Gene3D" id="2.40.50.140">
    <property type="entry name" value="Nucleic acid-binding proteins"/>
    <property type="match status" value="2"/>
</dbReference>
<evidence type="ECO:0000256" key="1">
    <source>
        <dbReference type="ARBA" id="ARBA00005690"/>
    </source>
</evidence>
<dbReference type="GO" id="GO:0008270">
    <property type="term" value="F:zinc ion binding"/>
    <property type="evidence" value="ECO:0007669"/>
    <property type="project" value="UniProtKB-KW"/>
</dbReference>
<evidence type="ECO:0000259" key="7">
    <source>
        <dbReference type="Pfam" id="PF16900"/>
    </source>
</evidence>
<protein>
    <submittedName>
        <fullName evidence="9">Replication protein A 70 kDa DNA-binding subunit E-like</fullName>
    </submittedName>
</protein>
<dbReference type="InterPro" id="IPR003871">
    <property type="entry name" value="RFA1B/D_OB_1st"/>
</dbReference>